<dbReference type="EMBL" id="CP033464">
    <property type="protein sequence ID" value="QDX92062.1"/>
    <property type="molecule type" value="Genomic_DNA"/>
</dbReference>
<accession>A0A518V4Z7</accession>
<protein>
    <submittedName>
        <fullName evidence="1">DUF2184 domain-containing protein</fullName>
    </submittedName>
</protein>
<dbReference type="Proteomes" id="UP000319432">
    <property type="component" value="Chromosome"/>
</dbReference>
<dbReference type="OrthoDB" id="6472583at2"/>
<gene>
    <name evidence="1" type="ORF">EEL30_06575</name>
</gene>
<reference evidence="1 2" key="1">
    <citation type="submission" date="2018-11" db="EMBL/GenBank/DDBJ databases">
        <title>Phylogenetic determinants of toxin gene distribution in genomes of Brevibacillus laterosporus.</title>
        <authorList>
            <person name="Glare T.R."/>
            <person name="Durrant A."/>
            <person name="Berry C."/>
            <person name="Palma L."/>
            <person name="Ormskirk M."/>
            <person name="Cox M.O."/>
        </authorList>
    </citation>
    <scope>NUCLEOTIDE SEQUENCE [LARGE SCALE GENOMIC DNA]</scope>
    <source>
        <strain evidence="1 2">1821L</strain>
    </source>
</reference>
<name>A0A518V4Z7_BRELA</name>
<proteinExistence type="predicted"/>
<evidence type="ECO:0000313" key="1">
    <source>
        <dbReference type="EMBL" id="QDX92062.1"/>
    </source>
</evidence>
<dbReference type="AlphaFoldDB" id="A0A518V4Z7"/>
<keyword evidence="2" id="KW-1185">Reference proteome</keyword>
<dbReference type="Pfam" id="PF09950">
    <property type="entry name" value="Major_capside"/>
    <property type="match status" value="1"/>
</dbReference>
<dbReference type="InterPro" id="IPR020049">
    <property type="entry name" value="Major_capsid-like"/>
</dbReference>
<sequence length="338" mass="36669">MTAPKAPLARKVHTIDGLGPSMTMNDAAIGSGMAFLVGELEKRDPRLLEPLSSVTWMRDIVSKTGGGWVDFTSNQFVDYATTGGNEDGIIGGETNDIPVMQANTTKDVYKVFNFANILKVPFVDQQKLQNIGRSLDDILDKGIRLNYNKSIDNIVYTGFPRAGVYGLINSPDITASAVAAGVSGQTKWNKKTPDEILADINAIITDTWAASEYDLTGMANHILIPPQQYAYLVGTKVSEAGNISILQFLLDNNIGKNQGIDLTIAPSRWCSGAGTGGTDRMVAYVNDEDRVNFDLTVPLSRVMTQSQVTEMAYLTAYAAQIGQVKFLYTQCARYGDGI</sequence>
<evidence type="ECO:0000313" key="2">
    <source>
        <dbReference type="Proteomes" id="UP000319432"/>
    </source>
</evidence>
<dbReference type="PIRSF" id="PIRSF029202">
    <property type="entry name" value="UCP029202"/>
    <property type="match status" value="1"/>
</dbReference>
<organism evidence="1 2">
    <name type="scientific">Brevibacillus laterosporus</name>
    <name type="common">Bacillus laterosporus</name>
    <dbReference type="NCBI Taxonomy" id="1465"/>
    <lineage>
        <taxon>Bacteria</taxon>
        <taxon>Bacillati</taxon>
        <taxon>Bacillota</taxon>
        <taxon>Bacilli</taxon>
        <taxon>Bacillales</taxon>
        <taxon>Paenibacillaceae</taxon>
        <taxon>Brevibacillus</taxon>
    </lineage>
</organism>